<dbReference type="AlphaFoldDB" id="A0A8J8P7Z8"/>
<accession>A0A8J8P7Z8</accession>
<organism evidence="1 2">
    <name type="scientific">Halteria grandinella</name>
    <dbReference type="NCBI Taxonomy" id="5974"/>
    <lineage>
        <taxon>Eukaryota</taxon>
        <taxon>Sar</taxon>
        <taxon>Alveolata</taxon>
        <taxon>Ciliophora</taxon>
        <taxon>Intramacronucleata</taxon>
        <taxon>Spirotrichea</taxon>
        <taxon>Stichotrichia</taxon>
        <taxon>Sporadotrichida</taxon>
        <taxon>Halteriidae</taxon>
        <taxon>Halteria</taxon>
    </lineage>
</organism>
<sequence>MESVERVQLDLIALWKAKFLEHEEAKTTNPIFNSKVSDFEEIVVKGEKCDIILRHNKTFQSQTFIVQ</sequence>
<comment type="caution">
    <text evidence="1">The sequence shown here is derived from an EMBL/GenBank/DDBJ whole genome shotgun (WGS) entry which is preliminary data.</text>
</comment>
<name>A0A8J8P7Z8_HALGN</name>
<evidence type="ECO:0000313" key="1">
    <source>
        <dbReference type="EMBL" id="TNV87720.1"/>
    </source>
</evidence>
<proteinExistence type="predicted"/>
<dbReference type="Proteomes" id="UP000785679">
    <property type="component" value="Unassembled WGS sequence"/>
</dbReference>
<reference evidence="1" key="1">
    <citation type="submission" date="2019-06" db="EMBL/GenBank/DDBJ databases">
        <authorList>
            <person name="Zheng W."/>
        </authorList>
    </citation>
    <scope>NUCLEOTIDE SEQUENCE</scope>
    <source>
        <strain evidence="1">QDHG01</strain>
    </source>
</reference>
<keyword evidence="2" id="KW-1185">Reference proteome</keyword>
<gene>
    <name evidence="1" type="ORF">FGO68_gene3725</name>
</gene>
<dbReference type="EMBL" id="RRYP01000262">
    <property type="protein sequence ID" value="TNV87720.1"/>
    <property type="molecule type" value="Genomic_DNA"/>
</dbReference>
<evidence type="ECO:0000313" key="2">
    <source>
        <dbReference type="Proteomes" id="UP000785679"/>
    </source>
</evidence>
<protein>
    <submittedName>
        <fullName evidence="1">Uncharacterized protein</fullName>
    </submittedName>
</protein>